<gene>
    <name evidence="1" type="ORF">GCM10011487_34770</name>
</gene>
<dbReference type="SUPFAM" id="SSF54909">
    <property type="entry name" value="Dimeric alpha+beta barrel"/>
    <property type="match status" value="1"/>
</dbReference>
<keyword evidence="1" id="KW-0503">Monooxygenase</keyword>
<evidence type="ECO:0000313" key="2">
    <source>
        <dbReference type="Proteomes" id="UP000445000"/>
    </source>
</evidence>
<dbReference type="AlphaFoldDB" id="A0A829YDY3"/>
<dbReference type="InterPro" id="IPR011008">
    <property type="entry name" value="Dimeric_a/b-barrel"/>
</dbReference>
<reference evidence="2" key="1">
    <citation type="submission" date="2020-01" db="EMBL/GenBank/DDBJ databases">
        <title>'Steroidobacter agaridevorans' sp. nov., agar-degrading bacteria isolated from rhizosphere soils.</title>
        <authorList>
            <person name="Ikenaga M."/>
            <person name="Kataoka M."/>
            <person name="Murouchi A."/>
            <person name="Katsuragi S."/>
            <person name="Sakai M."/>
        </authorList>
    </citation>
    <scope>NUCLEOTIDE SEQUENCE [LARGE SCALE GENOMIC DNA]</scope>
    <source>
        <strain evidence="2">YU21-B</strain>
    </source>
</reference>
<dbReference type="RefSeq" id="WP_202624690.1">
    <property type="nucleotide sequence ID" value="NZ_BLJN01000003.1"/>
</dbReference>
<organism evidence="1 2">
    <name type="scientific">Steroidobacter agaridevorans</name>
    <dbReference type="NCBI Taxonomy" id="2695856"/>
    <lineage>
        <taxon>Bacteria</taxon>
        <taxon>Pseudomonadati</taxon>
        <taxon>Pseudomonadota</taxon>
        <taxon>Gammaproteobacteria</taxon>
        <taxon>Steroidobacterales</taxon>
        <taxon>Steroidobacteraceae</taxon>
        <taxon>Steroidobacter</taxon>
    </lineage>
</organism>
<dbReference type="GO" id="GO:0004497">
    <property type="term" value="F:monooxygenase activity"/>
    <property type="evidence" value="ECO:0007669"/>
    <property type="project" value="UniProtKB-KW"/>
</dbReference>
<name>A0A829YDY3_9GAMM</name>
<comment type="caution">
    <text evidence="1">The sequence shown here is derived from an EMBL/GenBank/DDBJ whole genome shotgun (WGS) entry which is preliminary data.</text>
</comment>
<evidence type="ECO:0000313" key="1">
    <source>
        <dbReference type="EMBL" id="GFE81477.1"/>
    </source>
</evidence>
<protein>
    <submittedName>
        <fullName evidence="1">Antibiotic biosynthesis monooxygenase</fullName>
    </submittedName>
</protein>
<accession>A0A829YDY3</accession>
<dbReference type="EMBL" id="BLJN01000003">
    <property type="protein sequence ID" value="GFE81477.1"/>
    <property type="molecule type" value="Genomic_DNA"/>
</dbReference>
<sequence>MSSILREWRGVIRREHRDEYVNYIKGTGLDDYRATPGNRGAAIAVRDLDDKRTEVITLSWWDSLESIRAFAGDDIELARYYPLDDKYLLERPRTVQHYECHGDAAPGRG</sequence>
<dbReference type="Proteomes" id="UP000445000">
    <property type="component" value="Unassembled WGS sequence"/>
</dbReference>
<keyword evidence="1" id="KW-0560">Oxidoreductase</keyword>
<proteinExistence type="predicted"/>
<keyword evidence="2" id="KW-1185">Reference proteome</keyword>